<organism evidence="2 3">
    <name type="scientific">Litorilituus sediminis</name>
    <dbReference type="NCBI Taxonomy" id="718192"/>
    <lineage>
        <taxon>Bacteria</taxon>
        <taxon>Pseudomonadati</taxon>
        <taxon>Pseudomonadota</taxon>
        <taxon>Gammaproteobacteria</taxon>
        <taxon>Alteromonadales</taxon>
        <taxon>Colwelliaceae</taxon>
        <taxon>Litorilituus</taxon>
    </lineage>
</organism>
<sequence>MDSKVQEVINLYPKEIAQRLYQVRTLIYATAQEHNIGAITETLKWGEPSYISPVGSTIRLGWKKQTPDNYYVYFHCKTSIIETIKEVYGEKFSYQGNRALVFNINQTLNNATLAHCLSLSLKYKK</sequence>
<evidence type="ECO:0000313" key="3">
    <source>
        <dbReference type="Proteomes" id="UP000290244"/>
    </source>
</evidence>
<dbReference type="EMBL" id="CP034759">
    <property type="protein sequence ID" value="QBG34865.1"/>
    <property type="molecule type" value="Genomic_DNA"/>
</dbReference>
<gene>
    <name evidence="2" type="ORF">EMK97_03490</name>
</gene>
<dbReference type="OrthoDB" id="328972at2"/>
<dbReference type="Pfam" id="PF08818">
    <property type="entry name" value="DUF1801"/>
    <property type="match status" value="1"/>
</dbReference>
<keyword evidence="3" id="KW-1185">Reference proteome</keyword>
<protein>
    <submittedName>
        <fullName evidence="2">DUF1801 domain-containing protein</fullName>
    </submittedName>
</protein>
<dbReference type="Proteomes" id="UP000290244">
    <property type="component" value="Chromosome"/>
</dbReference>
<accession>A0A4P6P681</accession>
<evidence type="ECO:0000313" key="2">
    <source>
        <dbReference type="EMBL" id="QBG34865.1"/>
    </source>
</evidence>
<dbReference type="RefSeq" id="WP_130599476.1">
    <property type="nucleotide sequence ID" value="NZ_CP034759.1"/>
</dbReference>
<reference evidence="2 3" key="1">
    <citation type="submission" date="2018-12" db="EMBL/GenBank/DDBJ databases">
        <title>Complete genome of Litorilituus sediminis.</title>
        <authorList>
            <person name="Liu A."/>
            <person name="Rong J."/>
        </authorList>
    </citation>
    <scope>NUCLEOTIDE SEQUENCE [LARGE SCALE GENOMIC DNA]</scope>
    <source>
        <strain evidence="2 3">JCM 17549</strain>
    </source>
</reference>
<feature type="domain" description="YdhG-like" evidence="1">
    <location>
        <begin position="18"/>
        <end position="117"/>
    </location>
</feature>
<dbReference type="KEGG" id="lsd:EMK97_03490"/>
<dbReference type="SUPFAM" id="SSF159888">
    <property type="entry name" value="YdhG-like"/>
    <property type="match status" value="1"/>
</dbReference>
<proteinExistence type="predicted"/>
<name>A0A4P6P681_9GAMM</name>
<evidence type="ECO:0000259" key="1">
    <source>
        <dbReference type="Pfam" id="PF08818"/>
    </source>
</evidence>
<dbReference type="AlphaFoldDB" id="A0A4P6P681"/>
<dbReference type="InterPro" id="IPR014922">
    <property type="entry name" value="YdhG-like"/>
</dbReference>